<proteinExistence type="predicted"/>
<dbReference type="PATRIC" id="fig|1337887.3.peg.5424"/>
<name>U4VAB9_9HYPH</name>
<reference evidence="1 2" key="1">
    <citation type="journal article" date="2014" name="FEMS Microbiol. Lett.">
        <title>Genome sequencing analysis reveals virulence-related gene content of Ochrobactrum intermedium strain 229E, a urease-positive strain isolated from the human gastric niche.</title>
        <authorList>
            <person name="Kulkarni G.J."/>
            <person name="Shetty S."/>
            <person name="Dharne M.S."/>
            <person name="Shouche Y.S."/>
        </authorList>
    </citation>
    <scope>NUCLEOTIDE SEQUENCE [LARGE SCALE GENOMIC DNA]</scope>
    <source>
        <strain evidence="1 2">229E</strain>
    </source>
</reference>
<dbReference type="EMBL" id="ASXJ01000370">
    <property type="protein sequence ID" value="ERL99660.1"/>
    <property type="molecule type" value="Genomic_DNA"/>
</dbReference>
<accession>U4VAB9</accession>
<dbReference type="Proteomes" id="UP000016842">
    <property type="component" value="Unassembled WGS sequence"/>
</dbReference>
<organism evidence="1 2">
    <name type="scientific">Brucella intermedia 229E</name>
    <dbReference type="NCBI Taxonomy" id="1337887"/>
    <lineage>
        <taxon>Bacteria</taxon>
        <taxon>Pseudomonadati</taxon>
        <taxon>Pseudomonadota</taxon>
        <taxon>Alphaproteobacteria</taxon>
        <taxon>Hyphomicrobiales</taxon>
        <taxon>Brucellaceae</taxon>
        <taxon>Brucella/Ochrobactrum group</taxon>
        <taxon>Brucella</taxon>
    </lineage>
</organism>
<sequence>MLAVSSLDGERVADSSKLLLIFATDARNTDMVFADNEEKTVSSFGTLPVQIKVGHVWFKMPINTAWRLSPPVGLDGVVQPPAITGDGTDGLNVELWNNASVLPNPPGPTTYFLIERV</sequence>
<protein>
    <submittedName>
        <fullName evidence="1">Uncharacterized protein</fullName>
    </submittedName>
</protein>
<comment type="caution">
    <text evidence="1">The sequence shown here is derived from an EMBL/GenBank/DDBJ whole genome shotgun (WGS) entry which is preliminary data.</text>
</comment>
<gene>
    <name evidence="1" type="ORF">Q644_09765</name>
</gene>
<dbReference type="AlphaFoldDB" id="U4VAB9"/>
<evidence type="ECO:0000313" key="1">
    <source>
        <dbReference type="EMBL" id="ERL99660.1"/>
    </source>
</evidence>
<evidence type="ECO:0000313" key="2">
    <source>
        <dbReference type="Proteomes" id="UP000016842"/>
    </source>
</evidence>